<accession>A0A6P2C9C0</accession>
<dbReference type="GO" id="GO:0046872">
    <property type="term" value="F:metal ion binding"/>
    <property type="evidence" value="ECO:0007669"/>
    <property type="project" value="InterPro"/>
</dbReference>
<evidence type="ECO:0000313" key="3">
    <source>
        <dbReference type="Proteomes" id="UP000471120"/>
    </source>
</evidence>
<dbReference type="Proteomes" id="UP000471120">
    <property type="component" value="Unassembled WGS sequence"/>
</dbReference>
<proteinExistence type="predicted"/>
<dbReference type="EMBL" id="QRCM01000001">
    <property type="protein sequence ID" value="TXG89347.1"/>
    <property type="molecule type" value="Genomic_DNA"/>
</dbReference>
<protein>
    <submittedName>
        <fullName evidence="2">TIGR03086 family protein</fullName>
    </submittedName>
</protein>
<dbReference type="AlphaFoldDB" id="A0A6P2C9C0"/>
<dbReference type="RefSeq" id="WP_010837006.1">
    <property type="nucleotide sequence ID" value="NZ_QRCM01000001.1"/>
</dbReference>
<dbReference type="SUPFAM" id="SSF109854">
    <property type="entry name" value="DinB/YfiT-like putative metalloenzymes"/>
    <property type="match status" value="1"/>
</dbReference>
<reference evidence="2 3" key="1">
    <citation type="submission" date="2018-07" db="EMBL/GenBank/DDBJ databases">
        <title>Genome sequence of Rhodococcus rhodnii ATCC 35071 from Rhodnius prolixus.</title>
        <authorList>
            <person name="Patel V."/>
            <person name="Vogel K.J."/>
        </authorList>
    </citation>
    <scope>NUCLEOTIDE SEQUENCE [LARGE SCALE GENOMIC DNA]</scope>
    <source>
        <strain evidence="2 3">ATCC 35071</strain>
    </source>
</reference>
<sequence>MHDLRDATAALSALTARTSDAALDAETPCDRSVAWLLDHIAGLSLAFTLAATKTRSDLIDRPPTPSEVALDPDWRRVIPERLDTLAEAWRAPEAWEGTTRVGGVDLPAAVAATVALDELVLHGWDLAVATGSPFAVAPADLDVVHDFVLESAAPGAPRDGIFGPVVAVAADAPRLDRVLGLAGRDPGWEPGRS</sequence>
<comment type="caution">
    <text evidence="2">The sequence shown here is derived from an EMBL/GenBank/DDBJ whole genome shotgun (WGS) entry which is preliminary data.</text>
</comment>
<dbReference type="InterPro" id="IPR017520">
    <property type="entry name" value="CHP03086"/>
</dbReference>
<dbReference type="NCBIfam" id="TIGR03086">
    <property type="entry name" value="TIGR03086 family metal-binding protein"/>
    <property type="match status" value="1"/>
</dbReference>
<evidence type="ECO:0000313" key="2">
    <source>
        <dbReference type="EMBL" id="TXG89347.1"/>
    </source>
</evidence>
<gene>
    <name evidence="2" type="ORF">DW322_02685</name>
</gene>
<evidence type="ECO:0000259" key="1">
    <source>
        <dbReference type="Pfam" id="PF11716"/>
    </source>
</evidence>
<dbReference type="Pfam" id="PF11716">
    <property type="entry name" value="MDMPI_N"/>
    <property type="match status" value="1"/>
</dbReference>
<feature type="domain" description="Mycothiol-dependent maleylpyruvate isomerase metal-binding" evidence="1">
    <location>
        <begin position="4"/>
        <end position="127"/>
    </location>
</feature>
<dbReference type="InterPro" id="IPR034660">
    <property type="entry name" value="DinB/YfiT-like"/>
</dbReference>
<dbReference type="NCBIfam" id="TIGR03083">
    <property type="entry name" value="maleylpyruvate isomerase family mycothiol-dependent enzyme"/>
    <property type="match status" value="1"/>
</dbReference>
<name>A0A6P2C9C0_9NOCA</name>
<dbReference type="Gene3D" id="1.20.120.450">
    <property type="entry name" value="dinb family like domain"/>
    <property type="match status" value="1"/>
</dbReference>
<organism evidence="2 3">
    <name type="scientific">Rhodococcus rhodnii</name>
    <dbReference type="NCBI Taxonomy" id="38312"/>
    <lineage>
        <taxon>Bacteria</taxon>
        <taxon>Bacillati</taxon>
        <taxon>Actinomycetota</taxon>
        <taxon>Actinomycetes</taxon>
        <taxon>Mycobacteriales</taxon>
        <taxon>Nocardiaceae</taxon>
        <taxon>Rhodococcus</taxon>
    </lineage>
</organism>
<dbReference type="InterPro" id="IPR024344">
    <property type="entry name" value="MDMPI_metal-binding"/>
</dbReference>
<dbReference type="InterPro" id="IPR017517">
    <property type="entry name" value="Maleyloyr_isom"/>
</dbReference>